<feature type="region of interest" description="Disordered" evidence="1">
    <location>
        <begin position="37"/>
        <end position="60"/>
    </location>
</feature>
<dbReference type="AlphaFoldDB" id="A0A0B2VKY3"/>
<sequence length="203" mass="21896">MGGMKRIRCQDEVVGYVQGAKGEVQRRATLGGIQTVRSSARDPLHSPTTSSPLRSSDSSFIDSGVSSTLVRPYLKPEDNKPLQSAFTARPGLSQLHGVLSPSFGPLLNPAMMAAQIGLLNSPNTLISMMQAAAAQNSMLHQQNGNVAAARNTQMMPSMLHQLSAIHETHNGQSCICQKNSSITIDFAFSFSFPWSFVEFATQE</sequence>
<evidence type="ECO:0000313" key="2">
    <source>
        <dbReference type="EMBL" id="KHN81665.1"/>
    </source>
</evidence>
<dbReference type="OMA" id="HHNRCND"/>
<dbReference type="EMBL" id="JPKZ01001479">
    <property type="protein sequence ID" value="KHN81665.1"/>
    <property type="molecule type" value="Genomic_DNA"/>
</dbReference>
<accession>A0A0B2VKY3</accession>
<evidence type="ECO:0000256" key="1">
    <source>
        <dbReference type="SAM" id="MobiDB-lite"/>
    </source>
</evidence>
<protein>
    <submittedName>
        <fullName evidence="2">Uncharacterized protein</fullName>
    </submittedName>
</protein>
<evidence type="ECO:0000313" key="3">
    <source>
        <dbReference type="Proteomes" id="UP000031036"/>
    </source>
</evidence>
<reference evidence="2 3" key="1">
    <citation type="submission" date="2014-11" db="EMBL/GenBank/DDBJ databases">
        <title>Genetic blueprint of the zoonotic pathogen Toxocara canis.</title>
        <authorList>
            <person name="Zhu X.-Q."/>
            <person name="Korhonen P.K."/>
            <person name="Cai H."/>
            <person name="Young N.D."/>
            <person name="Nejsum P."/>
            <person name="von Samson-Himmelstjerna G."/>
            <person name="Boag P.R."/>
            <person name="Tan P."/>
            <person name="Li Q."/>
            <person name="Min J."/>
            <person name="Yang Y."/>
            <person name="Wang X."/>
            <person name="Fang X."/>
            <person name="Hall R.S."/>
            <person name="Hofmann A."/>
            <person name="Sternberg P.W."/>
            <person name="Jex A.R."/>
            <person name="Gasser R.B."/>
        </authorList>
    </citation>
    <scope>NUCLEOTIDE SEQUENCE [LARGE SCALE GENOMIC DNA]</scope>
    <source>
        <strain evidence="2">PN_DK_2014</strain>
    </source>
</reference>
<keyword evidence="3" id="KW-1185">Reference proteome</keyword>
<dbReference type="OrthoDB" id="5834441at2759"/>
<name>A0A0B2VKY3_TOXCA</name>
<gene>
    <name evidence="2" type="ORF">Tcan_01876</name>
</gene>
<organism evidence="2 3">
    <name type="scientific">Toxocara canis</name>
    <name type="common">Canine roundworm</name>
    <dbReference type="NCBI Taxonomy" id="6265"/>
    <lineage>
        <taxon>Eukaryota</taxon>
        <taxon>Metazoa</taxon>
        <taxon>Ecdysozoa</taxon>
        <taxon>Nematoda</taxon>
        <taxon>Chromadorea</taxon>
        <taxon>Rhabditida</taxon>
        <taxon>Spirurina</taxon>
        <taxon>Ascaridomorpha</taxon>
        <taxon>Ascaridoidea</taxon>
        <taxon>Toxocaridae</taxon>
        <taxon>Toxocara</taxon>
    </lineage>
</organism>
<dbReference type="Proteomes" id="UP000031036">
    <property type="component" value="Unassembled WGS sequence"/>
</dbReference>
<comment type="caution">
    <text evidence="2">The sequence shown here is derived from an EMBL/GenBank/DDBJ whole genome shotgun (WGS) entry which is preliminary data.</text>
</comment>
<proteinExistence type="predicted"/>
<feature type="compositionally biased region" description="Low complexity" evidence="1">
    <location>
        <begin position="45"/>
        <end position="60"/>
    </location>
</feature>